<dbReference type="CDD" id="cd11009">
    <property type="entry name" value="Zn_dep_PLPC"/>
    <property type="match status" value="1"/>
</dbReference>
<evidence type="ECO:0000259" key="9">
    <source>
        <dbReference type="PROSITE" id="PS51346"/>
    </source>
</evidence>
<dbReference type="PATRIC" id="fig|476652.3.peg.1302"/>
<evidence type="ECO:0000256" key="1">
    <source>
        <dbReference type="ARBA" id="ARBA00012018"/>
    </source>
</evidence>
<keyword evidence="7" id="KW-0862">Zinc</keyword>
<gene>
    <name evidence="10" type="ORF">DEAC_c12670</name>
</gene>
<evidence type="ECO:0000256" key="8">
    <source>
        <dbReference type="ARBA" id="ARBA00031285"/>
    </source>
</evidence>
<keyword evidence="4" id="KW-0479">Metal-binding</keyword>
<evidence type="ECO:0000313" key="10">
    <source>
        <dbReference type="EMBL" id="KLU66601.1"/>
    </source>
</evidence>
<evidence type="ECO:0000256" key="5">
    <source>
        <dbReference type="ARBA" id="ARBA00022729"/>
    </source>
</evidence>
<keyword evidence="11" id="KW-1185">Reference proteome</keyword>
<evidence type="ECO:0000256" key="7">
    <source>
        <dbReference type="ARBA" id="ARBA00022833"/>
    </source>
</evidence>
<sequence>MNVSVYTYTLGKMTKMILAPVGPLQYLLNSPGLPHIYSLEQAYRLLEQDNKSRAANFFKDYHTYLKKGLLWADRGWKNVCHYYNWNSDQNRVQWPDASAECQYYFNKAMSLFSKEMVKGMFYLGAALHLVQDMCVPHHSTGVVFDGHLEFEKWAASNWYSFPAKTGLYSSFTHPVQWIKQNAKLSAQLYPLVSIENGCSTKSYSKAAETLIPLSIATTAGFLDFAYQKFTDIFPQQNLVKIMS</sequence>
<name>A0A0J1IPG0_9FIRM</name>
<dbReference type="EC" id="3.1.4.3" evidence="1"/>
<dbReference type="GO" id="GO:0034480">
    <property type="term" value="F:phosphatidylcholine phospholipase C activity"/>
    <property type="evidence" value="ECO:0007669"/>
    <property type="project" value="UniProtKB-EC"/>
</dbReference>
<reference evidence="10 11" key="1">
    <citation type="submission" date="2015-06" db="EMBL/GenBank/DDBJ databases">
        <title>Draft genome of the moderately acidophilic sulfate reducer Candidatus Desulfosporosinus acididurans strain M1.</title>
        <authorList>
            <person name="Poehlein A."/>
            <person name="Petzsch P."/>
            <person name="Johnson B.D."/>
            <person name="Schloemann M."/>
            <person name="Daniel R."/>
            <person name="Muehling M."/>
        </authorList>
    </citation>
    <scope>NUCLEOTIDE SEQUENCE [LARGE SCALE GENOMIC DNA]</scope>
    <source>
        <strain evidence="10 11">M1</strain>
    </source>
</reference>
<dbReference type="Pfam" id="PF00882">
    <property type="entry name" value="Zn_dep_PLPC"/>
    <property type="match status" value="1"/>
</dbReference>
<dbReference type="PROSITE" id="PS51346">
    <property type="entry name" value="PROKAR_ZN_DEPEND_PLPC_2"/>
    <property type="match status" value="1"/>
</dbReference>
<dbReference type="Proteomes" id="UP000036356">
    <property type="component" value="Unassembled WGS sequence"/>
</dbReference>
<organism evidence="10 11">
    <name type="scientific">Desulfosporosinus acididurans</name>
    <dbReference type="NCBI Taxonomy" id="476652"/>
    <lineage>
        <taxon>Bacteria</taxon>
        <taxon>Bacillati</taxon>
        <taxon>Bacillota</taxon>
        <taxon>Clostridia</taxon>
        <taxon>Eubacteriales</taxon>
        <taxon>Desulfitobacteriaceae</taxon>
        <taxon>Desulfosporosinus</taxon>
    </lineage>
</organism>
<proteinExistence type="predicted"/>
<dbReference type="RefSeq" id="WP_047809163.1">
    <property type="nucleotide sequence ID" value="NZ_LDZY01000004.1"/>
</dbReference>
<evidence type="ECO:0000256" key="3">
    <source>
        <dbReference type="ARBA" id="ARBA00022525"/>
    </source>
</evidence>
<dbReference type="GO" id="GO:0008270">
    <property type="term" value="F:zinc ion binding"/>
    <property type="evidence" value="ECO:0007669"/>
    <property type="project" value="InterPro"/>
</dbReference>
<dbReference type="InterPro" id="IPR029002">
    <property type="entry name" value="PLPC/GPLD1"/>
</dbReference>
<keyword evidence="5" id="KW-0732">Signal</keyword>
<dbReference type="AlphaFoldDB" id="A0A0J1IPG0"/>
<dbReference type="SMART" id="SM00770">
    <property type="entry name" value="Zn_dep_PLPC"/>
    <property type="match status" value="1"/>
</dbReference>
<dbReference type="SUPFAM" id="SSF48537">
    <property type="entry name" value="Phospholipase C/P1 nuclease"/>
    <property type="match status" value="1"/>
</dbReference>
<dbReference type="STRING" id="476652.DEAC_c12670"/>
<dbReference type="Gene3D" id="1.10.575.10">
    <property type="entry name" value="P1 Nuclease"/>
    <property type="match status" value="1"/>
</dbReference>
<evidence type="ECO:0000256" key="2">
    <source>
        <dbReference type="ARBA" id="ARBA00018391"/>
    </source>
</evidence>
<evidence type="ECO:0000313" key="11">
    <source>
        <dbReference type="Proteomes" id="UP000036356"/>
    </source>
</evidence>
<protein>
    <recommendedName>
        <fullName evidence="2">Phospholipase C</fullName>
        <ecNumber evidence="1">3.1.4.3</ecNumber>
    </recommendedName>
    <alternativeName>
        <fullName evidence="8">Phosphatidylcholine cholinephosphohydrolase</fullName>
    </alternativeName>
</protein>
<feature type="domain" description="Zn-dependent PLC" evidence="9">
    <location>
        <begin position="20"/>
        <end position="236"/>
    </location>
</feature>
<dbReference type="InterPro" id="IPR001531">
    <property type="entry name" value="Zn_PLipaseC"/>
</dbReference>
<comment type="caution">
    <text evidence="10">The sequence shown here is derived from an EMBL/GenBank/DDBJ whole genome shotgun (WGS) entry which is preliminary data.</text>
</comment>
<dbReference type="EMBL" id="LDZY01000004">
    <property type="protein sequence ID" value="KLU66601.1"/>
    <property type="molecule type" value="Genomic_DNA"/>
</dbReference>
<evidence type="ECO:0000256" key="4">
    <source>
        <dbReference type="ARBA" id="ARBA00022723"/>
    </source>
</evidence>
<evidence type="ECO:0000256" key="6">
    <source>
        <dbReference type="ARBA" id="ARBA00022801"/>
    </source>
</evidence>
<keyword evidence="6" id="KW-0378">Hydrolase</keyword>
<keyword evidence="3" id="KW-0964">Secreted</keyword>
<accession>A0A0J1IPG0</accession>
<dbReference type="InterPro" id="IPR008947">
    <property type="entry name" value="PLipase_C/P1_nuclease_dom_sf"/>
</dbReference>